<keyword evidence="6" id="KW-1133">Transmembrane helix</keyword>
<evidence type="ECO:0000256" key="5">
    <source>
        <dbReference type="SAM" id="MobiDB-lite"/>
    </source>
</evidence>
<evidence type="ECO:0008006" key="9">
    <source>
        <dbReference type="Google" id="ProtNLM"/>
    </source>
</evidence>
<evidence type="ECO:0000256" key="6">
    <source>
        <dbReference type="SAM" id="Phobius"/>
    </source>
</evidence>
<name>A0A6G1GNL0_9PEZI</name>
<evidence type="ECO:0000256" key="1">
    <source>
        <dbReference type="ARBA" id="ARBA00023015"/>
    </source>
</evidence>
<dbReference type="InterPro" id="IPR051127">
    <property type="entry name" value="Fungal_SecMet_Regulators"/>
</dbReference>
<dbReference type="Proteomes" id="UP000800041">
    <property type="component" value="Unassembled WGS sequence"/>
</dbReference>
<sequence>MCQNQGVTSHGDSGLCTTPPSFQFGTMYSDIATKCAASCIQAAMDLVELVRHNYRSALSGAWWYNGLYASTAGLIFILARLCPQLQNSFNRDQLLSSFARCQDVLDHFASFSISAHNTRSMLRNMDREIGSASGQGQMQHDNSSECASGNSAPAPPTSNLAQSFETFHHVSNSTEAFFGDLSIFPGADIPDDFSAMDTSFFGWDPSLELTMPENLYAVMSAPITPPTWSNSGA</sequence>
<keyword evidence="1" id="KW-0805">Transcription regulation</keyword>
<organism evidence="7 8">
    <name type="scientific">Aulographum hederae CBS 113979</name>
    <dbReference type="NCBI Taxonomy" id="1176131"/>
    <lineage>
        <taxon>Eukaryota</taxon>
        <taxon>Fungi</taxon>
        <taxon>Dikarya</taxon>
        <taxon>Ascomycota</taxon>
        <taxon>Pezizomycotina</taxon>
        <taxon>Dothideomycetes</taxon>
        <taxon>Pleosporomycetidae</taxon>
        <taxon>Aulographales</taxon>
        <taxon>Aulographaceae</taxon>
    </lineage>
</organism>
<reference evidence="7" key="1">
    <citation type="journal article" date="2020" name="Stud. Mycol.">
        <title>101 Dothideomycetes genomes: a test case for predicting lifestyles and emergence of pathogens.</title>
        <authorList>
            <person name="Haridas S."/>
            <person name="Albert R."/>
            <person name="Binder M."/>
            <person name="Bloem J."/>
            <person name="Labutti K."/>
            <person name="Salamov A."/>
            <person name="Andreopoulos B."/>
            <person name="Baker S."/>
            <person name="Barry K."/>
            <person name="Bills G."/>
            <person name="Bluhm B."/>
            <person name="Cannon C."/>
            <person name="Castanera R."/>
            <person name="Culley D."/>
            <person name="Daum C."/>
            <person name="Ezra D."/>
            <person name="Gonzalez J."/>
            <person name="Henrissat B."/>
            <person name="Kuo A."/>
            <person name="Liang C."/>
            <person name="Lipzen A."/>
            <person name="Lutzoni F."/>
            <person name="Magnuson J."/>
            <person name="Mondo S."/>
            <person name="Nolan M."/>
            <person name="Ohm R."/>
            <person name="Pangilinan J."/>
            <person name="Park H.-J."/>
            <person name="Ramirez L."/>
            <person name="Alfaro M."/>
            <person name="Sun H."/>
            <person name="Tritt A."/>
            <person name="Yoshinaga Y."/>
            <person name="Zwiers L.-H."/>
            <person name="Turgeon B."/>
            <person name="Goodwin S."/>
            <person name="Spatafora J."/>
            <person name="Crous P."/>
            <person name="Grigoriev I."/>
        </authorList>
    </citation>
    <scope>NUCLEOTIDE SEQUENCE</scope>
    <source>
        <strain evidence="7">CBS 113979</strain>
    </source>
</reference>
<feature type="transmembrane region" description="Helical" evidence="6">
    <location>
        <begin position="61"/>
        <end position="81"/>
    </location>
</feature>
<dbReference type="GO" id="GO:0000981">
    <property type="term" value="F:DNA-binding transcription factor activity, RNA polymerase II-specific"/>
    <property type="evidence" value="ECO:0007669"/>
    <property type="project" value="TreeGrafter"/>
</dbReference>
<dbReference type="PANTHER" id="PTHR47424">
    <property type="entry name" value="REGULATORY PROTEIN GAL4"/>
    <property type="match status" value="1"/>
</dbReference>
<gene>
    <name evidence="7" type="ORF">K402DRAFT_198672</name>
</gene>
<feature type="compositionally biased region" description="Polar residues" evidence="5">
    <location>
        <begin position="132"/>
        <end position="158"/>
    </location>
</feature>
<dbReference type="OrthoDB" id="424974at2759"/>
<accession>A0A6G1GNL0</accession>
<dbReference type="PANTHER" id="PTHR47424:SF3">
    <property type="entry name" value="REGULATORY PROTEIN GAL4"/>
    <property type="match status" value="1"/>
</dbReference>
<keyword evidence="6" id="KW-0472">Membrane</keyword>
<keyword evidence="2" id="KW-0238">DNA-binding</keyword>
<dbReference type="EMBL" id="ML977185">
    <property type="protein sequence ID" value="KAF1982400.1"/>
    <property type="molecule type" value="Genomic_DNA"/>
</dbReference>
<feature type="region of interest" description="Disordered" evidence="5">
    <location>
        <begin position="130"/>
        <end position="158"/>
    </location>
</feature>
<evidence type="ECO:0000256" key="2">
    <source>
        <dbReference type="ARBA" id="ARBA00023125"/>
    </source>
</evidence>
<keyword evidence="8" id="KW-1185">Reference proteome</keyword>
<protein>
    <recommendedName>
        <fullName evidence="9">Transcription factor domain-containing protein</fullName>
    </recommendedName>
</protein>
<evidence type="ECO:0000313" key="7">
    <source>
        <dbReference type="EMBL" id="KAF1982400.1"/>
    </source>
</evidence>
<dbReference type="GO" id="GO:0000978">
    <property type="term" value="F:RNA polymerase II cis-regulatory region sequence-specific DNA binding"/>
    <property type="evidence" value="ECO:0007669"/>
    <property type="project" value="TreeGrafter"/>
</dbReference>
<dbReference type="CDD" id="cd12148">
    <property type="entry name" value="fungal_TF_MHR"/>
    <property type="match status" value="1"/>
</dbReference>
<evidence type="ECO:0000256" key="3">
    <source>
        <dbReference type="ARBA" id="ARBA00023163"/>
    </source>
</evidence>
<dbReference type="GO" id="GO:0000435">
    <property type="term" value="P:positive regulation of transcription from RNA polymerase II promoter by galactose"/>
    <property type="evidence" value="ECO:0007669"/>
    <property type="project" value="TreeGrafter"/>
</dbReference>
<keyword evidence="4" id="KW-0539">Nucleus</keyword>
<dbReference type="AlphaFoldDB" id="A0A6G1GNL0"/>
<keyword evidence="3" id="KW-0804">Transcription</keyword>
<dbReference type="GO" id="GO:0005634">
    <property type="term" value="C:nucleus"/>
    <property type="evidence" value="ECO:0007669"/>
    <property type="project" value="TreeGrafter"/>
</dbReference>
<keyword evidence="6" id="KW-0812">Transmembrane</keyword>
<evidence type="ECO:0000313" key="8">
    <source>
        <dbReference type="Proteomes" id="UP000800041"/>
    </source>
</evidence>
<evidence type="ECO:0000256" key="4">
    <source>
        <dbReference type="ARBA" id="ARBA00023242"/>
    </source>
</evidence>
<proteinExistence type="predicted"/>